<dbReference type="GO" id="GO:0005524">
    <property type="term" value="F:ATP binding"/>
    <property type="evidence" value="ECO:0007669"/>
    <property type="project" value="UniProtKB-KW"/>
</dbReference>
<reference evidence="10" key="1">
    <citation type="submission" date="2016-11" db="EMBL/GenBank/DDBJ databases">
        <authorList>
            <person name="Varghese N."/>
            <person name="Submissions S."/>
        </authorList>
    </citation>
    <scope>NUCLEOTIDE SEQUENCE [LARGE SCALE GENOMIC DNA]</scope>
    <source>
        <strain evidence="10">DSM 2635</strain>
    </source>
</reference>
<evidence type="ECO:0000256" key="2">
    <source>
        <dbReference type="ARBA" id="ARBA00022475"/>
    </source>
</evidence>
<evidence type="ECO:0000313" key="10">
    <source>
        <dbReference type="Proteomes" id="UP000243255"/>
    </source>
</evidence>
<sequence>MIEIVELEKSFNGIGILKGININIPKGSRYGLIGRSGTGKSTLLRCINALEDYDRGELKIDGVDIKSLSKRELKYLRRDIGMVFQDFSLLGSLNVYDNISLPLKCWGYNNNYINNRVNELAEVIGLREKIQSRPKELSGGQKQRVAIARALALNPKILLCDEATSALDPKTAQEIVQLLNNINKELGITLVTVTHQLSILKNVCDEVSILENGKIANQGNVNDIFTKKPESLMNLIGVKYASLPRSGVNIEIFLTESNSEVAIISHISRDLGVDCLIIDTNMEVYNGKHVGSLVVNISDEEFSKVISYLDYKEFIWNKLK</sequence>
<dbReference type="EMBL" id="FQWX01000022">
    <property type="protein sequence ID" value="SHH15273.1"/>
    <property type="molecule type" value="Genomic_DNA"/>
</dbReference>
<dbReference type="OrthoDB" id="9804199at2"/>
<dbReference type="PANTHER" id="PTHR43166:SF30">
    <property type="entry name" value="METHIONINE IMPORT ATP-BINDING PROTEIN METN"/>
    <property type="match status" value="1"/>
</dbReference>
<keyword evidence="5" id="KW-1278">Translocase</keyword>
<keyword evidence="4 9" id="KW-0067">ATP-binding</keyword>
<accession>A0A1M5QNU4</accession>
<keyword evidence="1" id="KW-0813">Transport</keyword>
<dbReference type="GO" id="GO:0016887">
    <property type="term" value="F:ATP hydrolysis activity"/>
    <property type="evidence" value="ECO:0007669"/>
    <property type="project" value="InterPro"/>
</dbReference>
<dbReference type="InterPro" id="IPR017871">
    <property type="entry name" value="ABC_transporter-like_CS"/>
</dbReference>
<protein>
    <submittedName>
        <fullName evidence="9">D-methionine transport system ATP-binding protein</fullName>
    </submittedName>
</protein>
<keyword evidence="7" id="KW-0472">Membrane</keyword>
<organism evidence="9 10">
    <name type="scientific">Asaccharospora irregularis DSM 2635</name>
    <dbReference type="NCBI Taxonomy" id="1121321"/>
    <lineage>
        <taxon>Bacteria</taxon>
        <taxon>Bacillati</taxon>
        <taxon>Bacillota</taxon>
        <taxon>Clostridia</taxon>
        <taxon>Peptostreptococcales</taxon>
        <taxon>Peptostreptococcaceae</taxon>
        <taxon>Asaccharospora</taxon>
    </lineage>
</organism>
<dbReference type="SUPFAM" id="SSF52540">
    <property type="entry name" value="P-loop containing nucleoside triphosphate hydrolases"/>
    <property type="match status" value="1"/>
</dbReference>
<dbReference type="Gene3D" id="3.30.70.260">
    <property type="match status" value="1"/>
</dbReference>
<keyword evidence="6" id="KW-0029">Amino-acid transport</keyword>
<keyword evidence="2" id="KW-1003">Cell membrane</keyword>
<dbReference type="Pfam" id="PF00005">
    <property type="entry name" value="ABC_tran"/>
    <property type="match status" value="1"/>
</dbReference>
<dbReference type="PROSITE" id="PS50893">
    <property type="entry name" value="ABC_TRANSPORTER_2"/>
    <property type="match status" value="1"/>
</dbReference>
<evidence type="ECO:0000256" key="5">
    <source>
        <dbReference type="ARBA" id="ARBA00022967"/>
    </source>
</evidence>
<evidence type="ECO:0000259" key="8">
    <source>
        <dbReference type="PROSITE" id="PS50893"/>
    </source>
</evidence>
<evidence type="ECO:0000256" key="1">
    <source>
        <dbReference type="ARBA" id="ARBA00022448"/>
    </source>
</evidence>
<dbReference type="SMART" id="SM00930">
    <property type="entry name" value="NIL"/>
    <property type="match status" value="1"/>
</dbReference>
<dbReference type="RefSeq" id="WP_073126614.1">
    <property type="nucleotide sequence ID" value="NZ_BAABCH010000016.1"/>
</dbReference>
<dbReference type="SMART" id="SM00382">
    <property type="entry name" value="AAA"/>
    <property type="match status" value="1"/>
</dbReference>
<dbReference type="GO" id="GO:0006865">
    <property type="term" value="P:amino acid transport"/>
    <property type="evidence" value="ECO:0007669"/>
    <property type="project" value="UniProtKB-KW"/>
</dbReference>
<dbReference type="STRING" id="1121321.SAMN04488530_12236"/>
<dbReference type="SUPFAM" id="SSF55021">
    <property type="entry name" value="ACT-like"/>
    <property type="match status" value="1"/>
</dbReference>
<dbReference type="InterPro" id="IPR045865">
    <property type="entry name" value="ACT-like_dom_sf"/>
</dbReference>
<dbReference type="AlphaFoldDB" id="A0A1M5QNU4"/>
<dbReference type="Proteomes" id="UP000243255">
    <property type="component" value="Unassembled WGS sequence"/>
</dbReference>
<dbReference type="PROSITE" id="PS00211">
    <property type="entry name" value="ABC_TRANSPORTER_1"/>
    <property type="match status" value="1"/>
</dbReference>
<dbReference type="Pfam" id="PF09383">
    <property type="entry name" value="NIL"/>
    <property type="match status" value="1"/>
</dbReference>
<evidence type="ECO:0000256" key="7">
    <source>
        <dbReference type="ARBA" id="ARBA00023136"/>
    </source>
</evidence>
<dbReference type="InterPro" id="IPR050086">
    <property type="entry name" value="MetN_ABC_transporter-like"/>
</dbReference>
<gene>
    <name evidence="9" type="ORF">SAMN04488530_12236</name>
</gene>
<evidence type="ECO:0000256" key="3">
    <source>
        <dbReference type="ARBA" id="ARBA00022741"/>
    </source>
</evidence>
<proteinExistence type="predicted"/>
<name>A0A1M5QNU4_9FIRM</name>
<evidence type="ECO:0000256" key="6">
    <source>
        <dbReference type="ARBA" id="ARBA00022970"/>
    </source>
</evidence>
<evidence type="ECO:0000256" key="4">
    <source>
        <dbReference type="ARBA" id="ARBA00022840"/>
    </source>
</evidence>
<dbReference type="InterPro" id="IPR027417">
    <property type="entry name" value="P-loop_NTPase"/>
</dbReference>
<keyword evidence="3" id="KW-0547">Nucleotide-binding</keyword>
<dbReference type="InterPro" id="IPR003593">
    <property type="entry name" value="AAA+_ATPase"/>
</dbReference>
<feature type="domain" description="ABC transporter" evidence="8">
    <location>
        <begin position="2"/>
        <end position="237"/>
    </location>
</feature>
<evidence type="ECO:0000313" key="9">
    <source>
        <dbReference type="EMBL" id="SHH15273.1"/>
    </source>
</evidence>
<keyword evidence="10" id="KW-1185">Reference proteome</keyword>
<dbReference type="InterPro" id="IPR018449">
    <property type="entry name" value="NIL_domain"/>
</dbReference>
<dbReference type="PANTHER" id="PTHR43166">
    <property type="entry name" value="AMINO ACID IMPORT ATP-BINDING PROTEIN"/>
    <property type="match status" value="1"/>
</dbReference>
<dbReference type="InterPro" id="IPR003439">
    <property type="entry name" value="ABC_transporter-like_ATP-bd"/>
</dbReference>
<dbReference type="Gene3D" id="3.40.50.300">
    <property type="entry name" value="P-loop containing nucleotide triphosphate hydrolases"/>
    <property type="match status" value="1"/>
</dbReference>